<dbReference type="RefSeq" id="WP_119378112.1">
    <property type="nucleotide sequence ID" value="NZ_QWGB01000003.1"/>
</dbReference>
<evidence type="ECO:0000313" key="3">
    <source>
        <dbReference type="Proteomes" id="UP000265431"/>
    </source>
</evidence>
<feature type="transmembrane region" description="Helical" evidence="1">
    <location>
        <begin position="64"/>
        <end position="84"/>
    </location>
</feature>
<dbReference type="OrthoDB" id="7631969at2"/>
<reference evidence="2 3" key="1">
    <citation type="submission" date="2018-08" db="EMBL/GenBank/DDBJ databases">
        <title>Henriciella mobilis sp. nov., isolated from seawater.</title>
        <authorList>
            <person name="Cheng H."/>
            <person name="Wu Y.-H."/>
            <person name="Xu X.-W."/>
            <person name="Guo L.-L."/>
        </authorList>
    </citation>
    <scope>NUCLEOTIDE SEQUENCE [LARGE SCALE GENOMIC DNA]</scope>
    <source>
        <strain evidence="2 3">CCUG66934</strain>
    </source>
</reference>
<gene>
    <name evidence="2" type="ORF">D1224_01170</name>
</gene>
<keyword evidence="3" id="KW-1185">Reference proteome</keyword>
<feature type="transmembrane region" description="Helical" evidence="1">
    <location>
        <begin position="90"/>
        <end position="109"/>
    </location>
</feature>
<keyword evidence="1" id="KW-0812">Transmembrane</keyword>
<name>A0A399R9S2_9PROT</name>
<evidence type="ECO:0000313" key="2">
    <source>
        <dbReference type="EMBL" id="RIJ26259.1"/>
    </source>
</evidence>
<accession>A0A399R9S2</accession>
<feature type="transmembrane region" description="Helical" evidence="1">
    <location>
        <begin position="7"/>
        <end position="29"/>
    </location>
</feature>
<dbReference type="Proteomes" id="UP000265431">
    <property type="component" value="Unassembled WGS sequence"/>
</dbReference>
<organism evidence="2 3">
    <name type="scientific">Henriciella barbarensis</name>
    <dbReference type="NCBI Taxonomy" id="86342"/>
    <lineage>
        <taxon>Bacteria</taxon>
        <taxon>Pseudomonadati</taxon>
        <taxon>Pseudomonadota</taxon>
        <taxon>Alphaproteobacteria</taxon>
        <taxon>Hyphomonadales</taxon>
        <taxon>Hyphomonadaceae</taxon>
        <taxon>Henriciella</taxon>
    </lineage>
</organism>
<feature type="transmembrane region" description="Helical" evidence="1">
    <location>
        <begin position="35"/>
        <end position="57"/>
    </location>
</feature>
<evidence type="ECO:0000256" key="1">
    <source>
        <dbReference type="SAM" id="Phobius"/>
    </source>
</evidence>
<dbReference type="AlphaFoldDB" id="A0A399R9S2"/>
<keyword evidence="1" id="KW-1133">Transmembrane helix</keyword>
<comment type="caution">
    <text evidence="2">The sequence shown here is derived from an EMBL/GenBank/DDBJ whole genome shotgun (WGS) entry which is preliminary data.</text>
</comment>
<protein>
    <recommendedName>
        <fullName evidence="4">DoxX family protein</fullName>
    </recommendedName>
</protein>
<dbReference type="EMBL" id="QWGB01000003">
    <property type="protein sequence ID" value="RIJ26259.1"/>
    <property type="molecule type" value="Genomic_DNA"/>
</dbReference>
<proteinExistence type="predicted"/>
<evidence type="ECO:0008006" key="4">
    <source>
        <dbReference type="Google" id="ProtNLM"/>
    </source>
</evidence>
<sequence length="126" mass="13890">MSTLRNILTITWCAVIIGTNTFALIVTAQHFGVDVLALNTVLLPVVQMSAMIALGILSLVSTKYLWAILAVAVLSLLLTLAHDLLVVRVWRPSTMLGSLLVIVPTYLLARWNSLSRETKFNPVQEF</sequence>
<keyword evidence="1" id="KW-0472">Membrane</keyword>